<proteinExistence type="predicted"/>
<reference evidence="6" key="2">
    <citation type="journal article" date="2022" name="Hortic Res">
        <title>The genome of Dioscorea zingiberensis sheds light on the biosynthesis, origin and evolution of the medicinally important diosgenin saponins.</title>
        <authorList>
            <person name="Li Y."/>
            <person name="Tan C."/>
            <person name="Li Z."/>
            <person name="Guo J."/>
            <person name="Li S."/>
            <person name="Chen X."/>
            <person name="Wang C."/>
            <person name="Dai X."/>
            <person name="Yang H."/>
            <person name="Song W."/>
            <person name="Hou L."/>
            <person name="Xu J."/>
            <person name="Tong Z."/>
            <person name="Xu A."/>
            <person name="Yuan X."/>
            <person name="Wang W."/>
            <person name="Yang Q."/>
            <person name="Chen L."/>
            <person name="Sun Z."/>
            <person name="Wang K."/>
            <person name="Pan B."/>
            <person name="Chen J."/>
            <person name="Bao Y."/>
            <person name="Liu F."/>
            <person name="Qi X."/>
            <person name="Gang D.R."/>
            <person name="Wen J."/>
            <person name="Li J."/>
        </authorList>
    </citation>
    <scope>NUCLEOTIDE SEQUENCE</scope>
    <source>
        <strain evidence="6">Dzin_1.0</strain>
    </source>
</reference>
<comment type="catalytic activity">
    <reaction evidence="4">
        <text>a sn-glycero-3-phosphodiester + H2O = an alcohol + sn-glycerol 3-phosphate + H(+)</text>
        <dbReference type="Rhea" id="RHEA:12969"/>
        <dbReference type="ChEBI" id="CHEBI:15377"/>
        <dbReference type="ChEBI" id="CHEBI:15378"/>
        <dbReference type="ChEBI" id="CHEBI:30879"/>
        <dbReference type="ChEBI" id="CHEBI:57597"/>
        <dbReference type="ChEBI" id="CHEBI:83408"/>
        <dbReference type="EC" id="3.1.4.46"/>
    </reaction>
</comment>
<dbReference type="PANTHER" id="PTHR22958:SF1">
    <property type="entry name" value="GLYCEROPHOSPHOCHOLINE PHOSPHODIESTERASE GPCPD1"/>
    <property type="match status" value="1"/>
</dbReference>
<evidence type="ECO:0000313" key="7">
    <source>
        <dbReference type="Proteomes" id="UP001085076"/>
    </source>
</evidence>
<reference evidence="6" key="1">
    <citation type="submission" date="2021-03" db="EMBL/GenBank/DDBJ databases">
        <authorList>
            <person name="Li Z."/>
            <person name="Yang C."/>
        </authorList>
    </citation>
    <scope>NUCLEOTIDE SEQUENCE</scope>
    <source>
        <strain evidence="6">Dzin_1.0</strain>
        <tissue evidence="6">Leaf</tissue>
    </source>
</reference>
<name>A0A9D5HAK4_9LILI</name>
<dbReference type="InterPro" id="IPR017946">
    <property type="entry name" value="PLC-like_Pdiesterase_TIM-brl"/>
</dbReference>
<evidence type="ECO:0000313" key="6">
    <source>
        <dbReference type="EMBL" id="KAJ0969240.1"/>
    </source>
</evidence>
<evidence type="ECO:0000259" key="5">
    <source>
        <dbReference type="PROSITE" id="PS51704"/>
    </source>
</evidence>
<dbReference type="GO" id="GO:0046475">
    <property type="term" value="P:glycerophospholipid catabolic process"/>
    <property type="evidence" value="ECO:0007669"/>
    <property type="project" value="TreeGrafter"/>
</dbReference>
<dbReference type="PROSITE" id="PS51704">
    <property type="entry name" value="GP_PDE"/>
    <property type="match status" value="1"/>
</dbReference>
<dbReference type="GO" id="GO:0008889">
    <property type="term" value="F:glycerophosphodiester phosphodiesterase activity"/>
    <property type="evidence" value="ECO:0007669"/>
    <property type="project" value="UniProtKB-EC"/>
</dbReference>
<dbReference type="Pfam" id="PF03009">
    <property type="entry name" value="GDPD"/>
    <property type="match status" value="2"/>
</dbReference>
<dbReference type="Proteomes" id="UP001085076">
    <property type="component" value="Miscellaneous, Linkage group lg06"/>
</dbReference>
<keyword evidence="7" id="KW-1185">Reference proteome</keyword>
<keyword evidence="3" id="KW-0378">Hydrolase</keyword>
<dbReference type="EC" id="3.1.4.46" evidence="1"/>
<dbReference type="PANTHER" id="PTHR22958">
    <property type="entry name" value="GLYCEROPHOSPHORYL DIESTER PHOSPHODIESTERASE"/>
    <property type="match status" value="1"/>
</dbReference>
<dbReference type="InterPro" id="IPR030395">
    <property type="entry name" value="GP_PDE_dom"/>
</dbReference>
<dbReference type="GO" id="GO:0006071">
    <property type="term" value="P:glycerol metabolic process"/>
    <property type="evidence" value="ECO:0007669"/>
    <property type="project" value="UniProtKB-KW"/>
</dbReference>
<accession>A0A9D5HAK4</accession>
<evidence type="ECO:0000256" key="3">
    <source>
        <dbReference type="ARBA" id="ARBA00022801"/>
    </source>
</evidence>
<dbReference type="OrthoDB" id="1058301at2759"/>
<protein>
    <recommendedName>
        <fullName evidence="1">glycerophosphodiester phosphodiesterase</fullName>
        <ecNumber evidence="1">3.1.4.46</ecNumber>
    </recommendedName>
</protein>
<evidence type="ECO:0000256" key="2">
    <source>
        <dbReference type="ARBA" id="ARBA00022798"/>
    </source>
</evidence>
<dbReference type="EMBL" id="JAGGNH010000006">
    <property type="protein sequence ID" value="KAJ0969240.1"/>
    <property type="molecule type" value="Genomic_DNA"/>
</dbReference>
<keyword evidence="2" id="KW-0319">Glycerol metabolism</keyword>
<comment type="caution">
    <text evidence="6">The sequence shown here is derived from an EMBL/GenBank/DDBJ whole genome shotgun (WGS) entry which is preliminary data.</text>
</comment>
<dbReference type="Gene3D" id="3.20.20.190">
    <property type="entry name" value="Phosphatidylinositol (PI) phosphodiesterase"/>
    <property type="match status" value="2"/>
</dbReference>
<dbReference type="AlphaFoldDB" id="A0A9D5HAK4"/>
<dbReference type="SUPFAM" id="SSF51695">
    <property type="entry name" value="PLC-like phosphodiesterases"/>
    <property type="match status" value="1"/>
</dbReference>
<evidence type="ECO:0000256" key="4">
    <source>
        <dbReference type="ARBA" id="ARBA00047512"/>
    </source>
</evidence>
<dbReference type="InterPro" id="IPR051578">
    <property type="entry name" value="GDPD"/>
</dbReference>
<sequence length="327" mass="36045">MALKTALVADVPESPAVAIPVTRLQPRGTVEMGRGRSGFVVVGHRGKGMNALTSGDRRLTAVKENSLRSFNAAAGFPIDFIEFDVQVGKSLLRKAKDGRVLNWKVEDDDSLCTLQEAFQKVDSHLGFNIELKFDDYITYKDEELTHALEVILQVVSNHANGRPIIFSSFHPDAAQLMRKLQTAHPVFFLTDGGCEVYNDARRNSLDEAIKLCLSSGLHGIVSEVRGIFRNPSAIPRMKESNLHILTYGQLNNVPEAVYMQHLMGINGVIVDHVEEITGAVSEFISPAIRGEDNLSNSAVGEEQANKPNFSQPELAFLLRLIPELVQN</sequence>
<organism evidence="6 7">
    <name type="scientific">Dioscorea zingiberensis</name>
    <dbReference type="NCBI Taxonomy" id="325984"/>
    <lineage>
        <taxon>Eukaryota</taxon>
        <taxon>Viridiplantae</taxon>
        <taxon>Streptophyta</taxon>
        <taxon>Embryophyta</taxon>
        <taxon>Tracheophyta</taxon>
        <taxon>Spermatophyta</taxon>
        <taxon>Magnoliopsida</taxon>
        <taxon>Liliopsida</taxon>
        <taxon>Dioscoreales</taxon>
        <taxon>Dioscoreaceae</taxon>
        <taxon>Dioscorea</taxon>
    </lineage>
</organism>
<gene>
    <name evidence="6" type="ORF">J5N97_022117</name>
</gene>
<feature type="domain" description="GP-PDE" evidence="5">
    <location>
        <begin position="39"/>
        <end position="280"/>
    </location>
</feature>
<evidence type="ECO:0000256" key="1">
    <source>
        <dbReference type="ARBA" id="ARBA00012247"/>
    </source>
</evidence>